<dbReference type="AlphaFoldDB" id="A0A1V4D3T2"/>
<dbReference type="Proteomes" id="UP000033615">
    <property type="component" value="Unassembled WGS sequence"/>
</dbReference>
<feature type="transmembrane region" description="Helical" evidence="1">
    <location>
        <begin position="6"/>
        <end position="25"/>
    </location>
</feature>
<protein>
    <submittedName>
        <fullName evidence="2">Uncharacterized protein</fullName>
    </submittedName>
</protein>
<keyword evidence="1" id="KW-0472">Membrane</keyword>
<dbReference type="RefSeq" id="WP_053048750.1">
    <property type="nucleotide sequence ID" value="NZ_LAKD02000043.1"/>
</dbReference>
<gene>
    <name evidence="2" type="ORF">VT50_0217640</name>
</gene>
<name>A0A1V4D3T2_9ACTN</name>
<keyword evidence="1" id="KW-1133">Transmembrane helix</keyword>
<feature type="transmembrane region" description="Helical" evidence="1">
    <location>
        <begin position="37"/>
        <end position="60"/>
    </location>
</feature>
<evidence type="ECO:0000256" key="1">
    <source>
        <dbReference type="SAM" id="Phobius"/>
    </source>
</evidence>
<evidence type="ECO:0000313" key="3">
    <source>
        <dbReference type="Proteomes" id="UP000033615"/>
    </source>
</evidence>
<organism evidence="2 3">
    <name type="scientific">Streptomyces antioxidans</name>
    <dbReference type="NCBI Taxonomy" id="1507734"/>
    <lineage>
        <taxon>Bacteria</taxon>
        <taxon>Bacillati</taxon>
        <taxon>Actinomycetota</taxon>
        <taxon>Actinomycetes</taxon>
        <taxon>Kitasatosporales</taxon>
        <taxon>Streptomycetaceae</taxon>
        <taxon>Streptomyces</taxon>
    </lineage>
</organism>
<sequence>MTWLMAVWFLLGWGFGAGCLTALAIRTARRRLSPEPAALAATVGGALLTFGVSAAMYGYLTDPDVMRAAMGATPSPHPMDPSMGDMPMGEAVPGRRVGLLPLLVPGFYAVVCSVIHELRRRQRLERV</sequence>
<dbReference type="EMBL" id="LAKD02000043">
    <property type="protein sequence ID" value="OPF78856.1"/>
    <property type="molecule type" value="Genomic_DNA"/>
</dbReference>
<evidence type="ECO:0000313" key="2">
    <source>
        <dbReference type="EMBL" id="OPF78856.1"/>
    </source>
</evidence>
<reference evidence="2" key="1">
    <citation type="submission" date="2016-12" db="EMBL/GenBank/DDBJ databases">
        <title>Genome sequence of Streptomyces antioxidans MUSC 164.</title>
        <authorList>
            <person name="Lee L.-H."/>
            <person name="Ser H.-L."/>
        </authorList>
    </citation>
    <scope>NUCLEOTIDE SEQUENCE [LARGE SCALE GENOMIC DNA]</scope>
    <source>
        <strain evidence="2">MUSC 164</strain>
    </source>
</reference>
<keyword evidence="1" id="KW-0812">Transmembrane</keyword>
<comment type="caution">
    <text evidence="2">The sequence shown here is derived from an EMBL/GenBank/DDBJ whole genome shotgun (WGS) entry which is preliminary data.</text>
</comment>
<accession>A0A1V4D3T2</accession>
<proteinExistence type="predicted"/>
<feature type="transmembrane region" description="Helical" evidence="1">
    <location>
        <begin position="97"/>
        <end position="116"/>
    </location>
</feature>
<keyword evidence="3" id="KW-1185">Reference proteome</keyword>
<dbReference type="OrthoDB" id="6454009at2"/>